<dbReference type="GO" id="GO:0000981">
    <property type="term" value="F:DNA-binding transcription factor activity, RNA polymerase II-specific"/>
    <property type="evidence" value="ECO:0007669"/>
    <property type="project" value="InterPro"/>
</dbReference>
<feature type="compositionally biased region" description="Polar residues" evidence="6">
    <location>
        <begin position="50"/>
        <end position="61"/>
    </location>
</feature>
<dbReference type="Gene3D" id="3.30.160.60">
    <property type="entry name" value="Classic Zinc Finger"/>
    <property type="match status" value="1"/>
</dbReference>
<evidence type="ECO:0008006" key="11">
    <source>
        <dbReference type="Google" id="ProtNLM"/>
    </source>
</evidence>
<keyword evidence="4" id="KW-0862">Zinc</keyword>
<gene>
    <name evidence="9" type="ORF">MPDQ_005677</name>
</gene>
<evidence type="ECO:0000313" key="9">
    <source>
        <dbReference type="EMBL" id="TQB73573.1"/>
    </source>
</evidence>
<evidence type="ECO:0000259" key="8">
    <source>
        <dbReference type="PROSITE" id="PS50157"/>
    </source>
</evidence>
<dbReference type="PROSITE" id="PS50071">
    <property type="entry name" value="HOMEOBOX_2"/>
    <property type="match status" value="1"/>
</dbReference>
<dbReference type="CDD" id="cd00086">
    <property type="entry name" value="homeodomain"/>
    <property type="match status" value="1"/>
</dbReference>
<dbReference type="InterPro" id="IPR036236">
    <property type="entry name" value="Znf_C2H2_sf"/>
</dbReference>
<dbReference type="InterPro" id="IPR008422">
    <property type="entry name" value="KN_HD"/>
</dbReference>
<dbReference type="GO" id="GO:0003677">
    <property type="term" value="F:DNA binding"/>
    <property type="evidence" value="ECO:0007669"/>
    <property type="project" value="UniProtKB-UniRule"/>
</dbReference>
<dbReference type="InterPro" id="IPR017970">
    <property type="entry name" value="Homeobox_CS"/>
</dbReference>
<accession>A0A507QWE1</accession>
<comment type="caution">
    <text evidence="9">The sequence shown here is derived from an EMBL/GenBank/DDBJ whole genome shotgun (WGS) entry which is preliminary data.</text>
</comment>
<feature type="DNA-binding region" description="Homeobox" evidence="5">
    <location>
        <begin position="89"/>
        <end position="151"/>
    </location>
</feature>
<dbReference type="SMART" id="SM00355">
    <property type="entry name" value="ZnF_C2H2"/>
    <property type="match status" value="3"/>
</dbReference>
<dbReference type="PROSITE" id="PS00027">
    <property type="entry name" value="HOMEOBOX_1"/>
    <property type="match status" value="1"/>
</dbReference>
<keyword evidence="4" id="KW-0479">Metal-binding</keyword>
<evidence type="ECO:0000256" key="5">
    <source>
        <dbReference type="PROSITE-ProRule" id="PRU00108"/>
    </source>
</evidence>
<feature type="compositionally biased region" description="Basic and acidic residues" evidence="6">
    <location>
        <begin position="82"/>
        <end position="96"/>
    </location>
</feature>
<dbReference type="GO" id="GO:0005634">
    <property type="term" value="C:nucleus"/>
    <property type="evidence" value="ECO:0007669"/>
    <property type="project" value="UniProtKB-SubCell"/>
</dbReference>
<dbReference type="PROSITE" id="PS00028">
    <property type="entry name" value="ZINC_FINGER_C2H2_1"/>
    <property type="match status" value="2"/>
</dbReference>
<dbReference type="Pfam" id="PF13894">
    <property type="entry name" value="zf-C2H2_4"/>
    <property type="match status" value="1"/>
</dbReference>
<keyword evidence="10" id="KW-1185">Reference proteome</keyword>
<evidence type="ECO:0000313" key="10">
    <source>
        <dbReference type="Proteomes" id="UP000319663"/>
    </source>
</evidence>
<evidence type="ECO:0000256" key="6">
    <source>
        <dbReference type="SAM" id="MobiDB-lite"/>
    </source>
</evidence>
<dbReference type="Pfam" id="PF05920">
    <property type="entry name" value="Homeobox_KN"/>
    <property type="match status" value="1"/>
</dbReference>
<evidence type="ECO:0000259" key="7">
    <source>
        <dbReference type="PROSITE" id="PS50071"/>
    </source>
</evidence>
<evidence type="ECO:0000256" key="4">
    <source>
        <dbReference type="PROSITE-ProRule" id="PRU00042"/>
    </source>
</evidence>
<dbReference type="SMART" id="SM00389">
    <property type="entry name" value="HOX"/>
    <property type="match status" value="1"/>
</dbReference>
<keyword evidence="2 5" id="KW-0371">Homeobox</keyword>
<dbReference type="PANTHER" id="PTHR11850">
    <property type="entry name" value="HOMEOBOX PROTEIN TRANSCRIPTION FACTORS"/>
    <property type="match status" value="1"/>
</dbReference>
<dbReference type="SUPFAM" id="SSF46689">
    <property type="entry name" value="Homeodomain-like"/>
    <property type="match status" value="1"/>
</dbReference>
<dbReference type="InterPro" id="IPR009057">
    <property type="entry name" value="Homeodomain-like_sf"/>
</dbReference>
<sequence length="681" mass="76372">MQPVPSSDELQPADAFLSDTEFNEILSSMGPGLLYPSDSISFSFDSVFPQSKDASTQTTGPTWDDNETFFHHQHGLSDSSPDQEKPEKSEGKRKSFHSAEVKFLKEWLNSHPDHPYPTKQEKSSLAEKTGLSVIQVSTWFANARRRKKQVCNTSITSTSLDSLNGNRQTRPVQWDSLSPLDRWRNSPPETEAAPLRAIINAVAGSESNGLSNGNGRLSTSAPEYPQQHLPLPTSDAKSLVSSEASGSALSSSSGLSAFSFDSRDSHGSFGRFYLNETPRRRRRRTKAVSILSRPQSKTSRKRPYQCTFCTDTFRTKYDWTRHEKTLHLSLEKFTCTPLGATYNDPLNGIGRCAFCDEPHPSDDHVESHRFGICQQKPIVFRTFYRKDHLLQHLRLVHGINHPVPLIETWKSQITHVKSRCGFCGETFTVWSERNSHIARHFREGALMKDWRGCRGLEPSVALAVENAMPPYLIGVESTAMEPFSASRLVGGDAGAVCLGETTNQLPKEKPEPTPFEHLTTRLSEFVWKSQTSGSVITDEMLQKEARLIAYGDDDPWNQTPADNLEWLKLFKEGMEILTDSSASRHDFSDHHSNENYNFYLPWSADRWTPFDPSISSAAQNSTDMIKACMAWPWLSPECLAEFRRQKMITCSTGPLGNLADGNTEQCQRTDHLIQNSDVGGG</sequence>
<name>A0A507QWE1_MONPU</name>
<dbReference type="PROSITE" id="PS50157">
    <property type="entry name" value="ZINC_FINGER_C2H2_2"/>
    <property type="match status" value="1"/>
</dbReference>
<dbReference type="Proteomes" id="UP000319663">
    <property type="component" value="Unassembled WGS sequence"/>
</dbReference>
<keyword evidence="4" id="KW-0863">Zinc-finger</keyword>
<dbReference type="InterPro" id="IPR013087">
    <property type="entry name" value="Znf_C2H2_type"/>
</dbReference>
<feature type="domain" description="Homeobox" evidence="7">
    <location>
        <begin position="87"/>
        <end position="150"/>
    </location>
</feature>
<keyword evidence="3 5" id="KW-0539">Nucleus</keyword>
<feature type="region of interest" description="Disordered" evidence="6">
    <location>
        <begin position="207"/>
        <end position="238"/>
    </location>
</feature>
<dbReference type="InterPro" id="IPR001356">
    <property type="entry name" value="HD"/>
</dbReference>
<dbReference type="EMBL" id="VIFY01000041">
    <property type="protein sequence ID" value="TQB73573.1"/>
    <property type="molecule type" value="Genomic_DNA"/>
</dbReference>
<dbReference type="InterPro" id="IPR050224">
    <property type="entry name" value="TALE_homeobox"/>
</dbReference>
<dbReference type="Gene3D" id="1.10.10.60">
    <property type="entry name" value="Homeodomain-like"/>
    <property type="match status" value="1"/>
</dbReference>
<evidence type="ECO:0000256" key="2">
    <source>
        <dbReference type="ARBA" id="ARBA00023155"/>
    </source>
</evidence>
<feature type="domain" description="C2H2-type" evidence="8">
    <location>
        <begin position="304"/>
        <end position="332"/>
    </location>
</feature>
<dbReference type="STRING" id="5098.A0A507QWE1"/>
<feature type="compositionally biased region" description="Low complexity" evidence="6">
    <location>
        <begin position="207"/>
        <end position="218"/>
    </location>
</feature>
<reference evidence="9 10" key="1">
    <citation type="submission" date="2019-06" db="EMBL/GenBank/DDBJ databases">
        <title>Wine fermentation using esterase from Monascus purpureus.</title>
        <authorList>
            <person name="Geng C."/>
            <person name="Zhang Y."/>
        </authorList>
    </citation>
    <scope>NUCLEOTIDE SEQUENCE [LARGE SCALE GENOMIC DNA]</scope>
    <source>
        <strain evidence="9">HQ1</strain>
    </source>
</reference>
<organism evidence="9 10">
    <name type="scientific">Monascus purpureus</name>
    <name type="common">Red mold</name>
    <name type="synonym">Monascus anka</name>
    <dbReference type="NCBI Taxonomy" id="5098"/>
    <lineage>
        <taxon>Eukaryota</taxon>
        <taxon>Fungi</taxon>
        <taxon>Dikarya</taxon>
        <taxon>Ascomycota</taxon>
        <taxon>Pezizomycotina</taxon>
        <taxon>Eurotiomycetes</taxon>
        <taxon>Eurotiomycetidae</taxon>
        <taxon>Eurotiales</taxon>
        <taxon>Aspergillaceae</taxon>
        <taxon>Monascus</taxon>
    </lineage>
</organism>
<evidence type="ECO:0000256" key="3">
    <source>
        <dbReference type="ARBA" id="ARBA00023242"/>
    </source>
</evidence>
<keyword evidence="1 5" id="KW-0238">DNA-binding</keyword>
<protein>
    <recommendedName>
        <fullName evidence="11">Homeobox domain-containing protein</fullName>
    </recommendedName>
</protein>
<comment type="subcellular location">
    <subcellularLocation>
        <location evidence="5">Nucleus</location>
    </subcellularLocation>
</comment>
<dbReference type="SUPFAM" id="SSF57667">
    <property type="entry name" value="beta-beta-alpha zinc fingers"/>
    <property type="match status" value="1"/>
</dbReference>
<proteinExistence type="predicted"/>
<evidence type="ECO:0000256" key="1">
    <source>
        <dbReference type="ARBA" id="ARBA00023125"/>
    </source>
</evidence>
<dbReference type="GO" id="GO:0008270">
    <property type="term" value="F:zinc ion binding"/>
    <property type="evidence" value="ECO:0007669"/>
    <property type="project" value="UniProtKB-KW"/>
</dbReference>
<dbReference type="AlphaFoldDB" id="A0A507QWE1"/>
<feature type="region of interest" description="Disordered" evidence="6">
    <location>
        <begin position="50"/>
        <end position="96"/>
    </location>
</feature>